<comment type="subcellular location">
    <subcellularLocation>
        <location evidence="8">Nucleus</location>
    </subcellularLocation>
    <subcellularLocation>
        <location evidence="8">Chromosome</location>
        <location evidence="8">Telomere</location>
    </subcellularLocation>
</comment>
<keyword evidence="14" id="KW-1185">Reference proteome</keyword>
<evidence type="ECO:0000256" key="8">
    <source>
        <dbReference type="RuleBase" id="RU367107"/>
    </source>
</evidence>
<dbReference type="Pfam" id="PF00249">
    <property type="entry name" value="Myb_DNA-binding"/>
    <property type="match status" value="1"/>
</dbReference>
<dbReference type="Gene3D" id="1.20.120.1480">
    <property type="match status" value="1"/>
</dbReference>
<dbReference type="Gene3D" id="1.10.10.2170">
    <property type="match status" value="1"/>
</dbReference>
<dbReference type="PROSITE" id="PS50090">
    <property type="entry name" value="MYB_LIKE"/>
    <property type="match status" value="1"/>
</dbReference>
<feature type="domain" description="Myb-like" evidence="10">
    <location>
        <begin position="227"/>
        <end position="283"/>
    </location>
</feature>
<evidence type="ECO:0000259" key="12">
    <source>
        <dbReference type="PROSITE" id="PS51294"/>
    </source>
</evidence>
<feature type="region of interest" description="Disordered" evidence="9">
    <location>
        <begin position="448"/>
        <end position="478"/>
    </location>
</feature>
<dbReference type="InterPro" id="IPR017930">
    <property type="entry name" value="Myb_dom"/>
</dbReference>
<protein>
    <recommendedName>
        <fullName evidence="8">DNA-binding protein RAP1</fullName>
    </recommendedName>
</protein>
<evidence type="ECO:0000256" key="6">
    <source>
        <dbReference type="ARBA" id="ARBA00023163"/>
    </source>
</evidence>
<reference evidence="13 14" key="1">
    <citation type="submission" date="2016-03" db="EMBL/GenBank/DDBJ databases">
        <title>How can Kluyveromyces marxianus grow so fast - potential evolutionary course in Saccharomyces Complex revealed by comparative genomics.</title>
        <authorList>
            <person name="Mo W."/>
            <person name="Lu W."/>
            <person name="Yang X."/>
            <person name="Qi J."/>
            <person name="Lv H."/>
        </authorList>
    </citation>
    <scope>NUCLEOTIDE SEQUENCE [LARGE SCALE GENOMIC DNA]</scope>
    <source>
        <strain evidence="13 14">FIM1</strain>
    </source>
</reference>
<evidence type="ECO:0000256" key="9">
    <source>
        <dbReference type="SAM" id="MobiDB-lite"/>
    </source>
</evidence>
<dbReference type="InterPro" id="IPR001005">
    <property type="entry name" value="SANT/Myb"/>
</dbReference>
<dbReference type="InterPro" id="IPR001357">
    <property type="entry name" value="BRCT_dom"/>
</dbReference>
<organism evidence="13 14">
    <name type="scientific">Kluyveromyces marxianus</name>
    <name type="common">Yeast</name>
    <name type="synonym">Candida kefyr</name>
    <dbReference type="NCBI Taxonomy" id="4911"/>
    <lineage>
        <taxon>Eukaryota</taxon>
        <taxon>Fungi</taxon>
        <taxon>Dikarya</taxon>
        <taxon>Ascomycota</taxon>
        <taxon>Saccharomycotina</taxon>
        <taxon>Saccharomycetes</taxon>
        <taxon>Saccharomycetales</taxon>
        <taxon>Saccharomycetaceae</taxon>
        <taxon>Kluyveromyces</taxon>
    </lineage>
</organism>
<keyword evidence="4" id="KW-0805">Transcription regulation</keyword>
<evidence type="ECO:0000256" key="1">
    <source>
        <dbReference type="ARBA" id="ARBA00010467"/>
    </source>
</evidence>
<gene>
    <name evidence="13" type="primary">RAP1</name>
    <name evidence="13" type="ORF">FIM1_3691</name>
</gene>
<dbReference type="SMART" id="SM00717">
    <property type="entry name" value="SANT"/>
    <property type="match status" value="2"/>
</dbReference>
<comment type="subunit">
    <text evidence="8">Homodimer.</text>
</comment>
<dbReference type="GO" id="GO:0003677">
    <property type="term" value="F:DNA binding"/>
    <property type="evidence" value="ECO:0007669"/>
    <property type="project" value="UniProtKB-KW"/>
</dbReference>
<dbReference type="InterPro" id="IPR036420">
    <property type="entry name" value="BRCT_dom_sf"/>
</dbReference>
<dbReference type="PROSITE" id="PS50172">
    <property type="entry name" value="BRCT"/>
    <property type="match status" value="1"/>
</dbReference>
<feature type="domain" description="HTH myb-type" evidence="12">
    <location>
        <begin position="227"/>
        <end position="287"/>
    </location>
</feature>
<dbReference type="SMART" id="SM00292">
    <property type="entry name" value="BRCT"/>
    <property type="match status" value="1"/>
</dbReference>
<dbReference type="PANTHER" id="PTHR16466">
    <property type="entry name" value="TELOMERE REPEAT-BINDING FACTOR 2-INTERACTING PROTEIN 1"/>
    <property type="match status" value="1"/>
</dbReference>
<evidence type="ECO:0000256" key="5">
    <source>
        <dbReference type="ARBA" id="ARBA00023159"/>
    </source>
</evidence>
<dbReference type="Gene3D" id="3.40.50.10190">
    <property type="entry name" value="BRCT domain"/>
    <property type="match status" value="1"/>
</dbReference>
<keyword evidence="13" id="KW-0238">DNA-binding</keyword>
<keyword evidence="5" id="KW-0010">Activator</keyword>
<dbReference type="CDD" id="cd11653">
    <property type="entry name" value="rap1_RCT"/>
    <property type="match status" value="1"/>
</dbReference>
<dbReference type="InterPro" id="IPR038104">
    <property type="entry name" value="Rap1_C_sf"/>
</dbReference>
<evidence type="ECO:0000259" key="11">
    <source>
        <dbReference type="PROSITE" id="PS50172"/>
    </source>
</evidence>
<accession>A0ABX6F1D5</accession>
<dbReference type="InterPro" id="IPR009057">
    <property type="entry name" value="Homeodomain-like_sf"/>
</dbReference>
<dbReference type="PROSITE" id="PS51294">
    <property type="entry name" value="HTH_MYB"/>
    <property type="match status" value="1"/>
</dbReference>
<dbReference type="PANTHER" id="PTHR16466:SF6">
    <property type="entry name" value="TELOMERIC REPEAT-BINDING FACTOR 2-INTERACTING PROTEIN 1"/>
    <property type="match status" value="1"/>
</dbReference>
<dbReference type="InterPro" id="IPR039595">
    <property type="entry name" value="TE2IP/Rap1"/>
</dbReference>
<dbReference type="CDD" id="cd11655">
    <property type="entry name" value="rap1_myb-like"/>
    <property type="match status" value="2"/>
</dbReference>
<keyword evidence="3 8" id="KW-0779">Telomere</keyword>
<dbReference type="InterPro" id="IPR015280">
    <property type="entry name" value="Rap1_DNA-bd"/>
</dbReference>
<dbReference type="Pfam" id="PF16589">
    <property type="entry name" value="BRCT_2"/>
    <property type="match status" value="1"/>
</dbReference>
<proteinExistence type="inferred from homology"/>
<dbReference type="Pfam" id="PF09197">
    <property type="entry name" value="Rap1-DNA-bind"/>
    <property type="match status" value="1"/>
</dbReference>
<feature type="compositionally biased region" description="Polar residues" evidence="9">
    <location>
        <begin position="154"/>
        <end position="163"/>
    </location>
</feature>
<dbReference type="Pfam" id="PF11626">
    <property type="entry name" value="Rap1_C"/>
    <property type="match status" value="1"/>
</dbReference>
<evidence type="ECO:0000256" key="7">
    <source>
        <dbReference type="ARBA" id="ARBA00023242"/>
    </source>
</evidence>
<reference evidence="13 14" key="2">
    <citation type="submission" date="2019-11" db="EMBL/GenBank/DDBJ databases">
        <authorList>
            <person name="Lu H."/>
        </authorList>
    </citation>
    <scope>NUCLEOTIDE SEQUENCE [LARGE SCALE GENOMIC DNA]</scope>
    <source>
        <strain evidence="13 14">FIM1</strain>
    </source>
</reference>
<dbReference type="EMBL" id="CP015058">
    <property type="protein sequence ID" value="QGN16964.1"/>
    <property type="molecule type" value="Genomic_DNA"/>
</dbReference>
<comment type="similarity">
    <text evidence="1 8">Belongs to the RAP1 family.</text>
</comment>
<evidence type="ECO:0000256" key="3">
    <source>
        <dbReference type="ARBA" id="ARBA00022895"/>
    </source>
</evidence>
<evidence type="ECO:0000313" key="13">
    <source>
        <dbReference type="EMBL" id="QGN16964.1"/>
    </source>
</evidence>
<evidence type="ECO:0000256" key="4">
    <source>
        <dbReference type="ARBA" id="ARBA00023015"/>
    </source>
</evidence>
<keyword evidence="2 8" id="KW-0158">Chromosome</keyword>
<sequence length="685" mass="79242">MSNVDEFDTALDSPSVQIKEDCGVFNNVLFFIDPLINDIDALMNAVRNNGGQVLMEVPRNNSREWELAYFVSKRYDENYRIFVHPSYILDCIDAGTLLNVRDYLGKPEPSGYVRFDSNAISDEYNISSQLSDLPSSDVTRTAVKIATRHDESINQDNNHNQTGLVDGNDRAIKISAKDETRNQQKDTQRQEVEQVQQMVQNSDDQQQQLTHAQGNDADELILHDPVGSSHNKSSFTKEEDEFILDVVRKNPTKRTTHTLYDEISHYVPNHTGNSIRHRFRVYLSKKLEFVYQVDEEGKLVRDSDGNLIKTDILPSGLKRKFTSEEDYNLALAVKKQFYRDAFQRDPDTGESLITEDDEPNVVAKRQLVMNTEIDPSDIPPFDKYMVNDRRGPLSREFFKNFATEVPTHSENAWRDRFRKFILPYGIDSYISYYEKCIEEGIEPESIKNMTNRPKREGPSPGNYNTTLKKSKRMAEGSSQQATDASLNDFFLESDAFDLIDGIRRDLHAAEAQQEEQARSLYAEDVAERIRHQVALEHEEYDNYDMDSIKFPPKLAENDDYFDHTFFNFRSTKEFIQKLEEIITREYDESQADVLVHDLDVECGIRKKYATSVLTALTGDISLFPRYFLTSFKYGIHPPQNVPGIWTKEDDLVLRSKNPEGMKMLEKKHGFARMQMRIRFQENNLV</sequence>
<feature type="domain" description="BRCT" evidence="11">
    <location>
        <begin position="20"/>
        <end position="105"/>
    </location>
</feature>
<dbReference type="SUPFAM" id="SSF46689">
    <property type="entry name" value="Homeodomain-like"/>
    <property type="match status" value="2"/>
</dbReference>
<comment type="function">
    <text evidence="8">Involved in the regulation of telomere length, clustering and has a specific role in telomere position effect (TPE).</text>
</comment>
<dbReference type="SUPFAM" id="SSF52113">
    <property type="entry name" value="BRCT domain"/>
    <property type="match status" value="1"/>
</dbReference>
<dbReference type="InterPro" id="IPR021661">
    <property type="entry name" value="Rap1_C"/>
</dbReference>
<name>A0ABX6F1D5_KLUMA</name>
<feature type="region of interest" description="Disordered" evidence="9">
    <location>
        <begin position="149"/>
        <end position="169"/>
    </location>
</feature>
<keyword evidence="7 8" id="KW-0539">Nucleus</keyword>
<evidence type="ECO:0000259" key="10">
    <source>
        <dbReference type="PROSITE" id="PS50090"/>
    </source>
</evidence>
<dbReference type="Proteomes" id="UP000422736">
    <property type="component" value="Chromosome 5"/>
</dbReference>
<evidence type="ECO:0000256" key="2">
    <source>
        <dbReference type="ARBA" id="ARBA00022454"/>
    </source>
</evidence>
<evidence type="ECO:0000313" key="14">
    <source>
        <dbReference type="Proteomes" id="UP000422736"/>
    </source>
</evidence>
<keyword evidence="6" id="KW-0804">Transcription</keyword>
<dbReference type="Gene3D" id="1.10.10.60">
    <property type="entry name" value="Homeodomain-like"/>
    <property type="match status" value="2"/>
</dbReference>